<keyword evidence="3" id="KW-1133">Transmembrane helix</keyword>
<keyword evidence="6" id="KW-1185">Reference proteome</keyword>
<proteinExistence type="predicted"/>
<dbReference type="Proteomes" id="UP000003860">
    <property type="component" value="Unassembled WGS sequence"/>
</dbReference>
<dbReference type="eggNOG" id="COG0840">
    <property type="taxonomic scope" value="Bacteria"/>
</dbReference>
<dbReference type="Gene3D" id="1.10.287.950">
    <property type="entry name" value="Methyl-accepting chemotaxis protein"/>
    <property type="match status" value="1"/>
</dbReference>
<dbReference type="PANTHER" id="PTHR32089">
    <property type="entry name" value="METHYL-ACCEPTING CHEMOTAXIS PROTEIN MCPB"/>
    <property type="match status" value="1"/>
</dbReference>
<dbReference type="GO" id="GO:0016020">
    <property type="term" value="C:membrane"/>
    <property type="evidence" value="ECO:0007669"/>
    <property type="project" value="InterPro"/>
</dbReference>
<reference evidence="5" key="2">
    <citation type="submission" date="2011-01" db="EMBL/GenBank/DDBJ databases">
        <title>The Non-contiguous Finished genome of Clostridium papyrosolvens.</title>
        <authorList>
            <person name="Lucas S."/>
            <person name="Copeland A."/>
            <person name="Lapidus A."/>
            <person name="Cheng J.-F."/>
            <person name="Goodwin L."/>
            <person name="Pitluck S."/>
            <person name="Misra M."/>
            <person name="Chertkov O."/>
            <person name="Detter J.C."/>
            <person name="Han C."/>
            <person name="Tapia R."/>
            <person name="Land M."/>
            <person name="Hauser L."/>
            <person name="Kyrpides N."/>
            <person name="Ivanova N."/>
            <person name="Pagani I."/>
            <person name="Mouttaki H."/>
            <person name="He Z."/>
            <person name="Zhou J."/>
            <person name="Hemme C.L."/>
            <person name="Woyke T."/>
        </authorList>
    </citation>
    <scope>NUCLEOTIDE SEQUENCE [LARGE SCALE GENOMIC DNA]</scope>
    <source>
        <strain evidence="5">DSM 2782</strain>
    </source>
</reference>
<feature type="transmembrane region" description="Helical" evidence="3">
    <location>
        <begin position="143"/>
        <end position="166"/>
    </location>
</feature>
<evidence type="ECO:0000313" key="6">
    <source>
        <dbReference type="Proteomes" id="UP000003860"/>
    </source>
</evidence>
<evidence type="ECO:0000256" key="3">
    <source>
        <dbReference type="SAM" id="Phobius"/>
    </source>
</evidence>
<keyword evidence="3" id="KW-0812">Transmembrane</keyword>
<dbReference type="PANTHER" id="PTHR32089:SF112">
    <property type="entry name" value="LYSOZYME-LIKE PROTEIN-RELATED"/>
    <property type="match status" value="1"/>
</dbReference>
<feature type="transmembrane region" description="Helical" evidence="3">
    <location>
        <begin position="112"/>
        <end position="131"/>
    </location>
</feature>
<sequence length="495" mass="55516">MNMFSHLVEEQLYQKNKIVLLCLLASISLRVAVDSIFKMPLKGILLLALIGYPLCIIGGFLTFKKILPKTTMYYFTCTMGTISFIMITCNPSLTTYLTVFLAIVIVSIYSDIRPVLVCSSIGCFLTTYSYFNFKAEIFKDNTIIDLVFFNMYIFVSAFVLFFLSYLTKKLYVKLEDTAINAISSKEKVENLYKEIKVTSQSLSTISSDIKVSIISTKEIAEELGKAFNIVAEEAEKEVESIHKIKDLFQSGKSKMELSIEASNAMNSAVESAVLNIGTGSDCVDNLSEEMIDAFNTINLVEKLATDLIGKNKMIHNILSSVNNISTQTNLLSLNASIEAARAGEAGKGFSVVAEEVRKLAEESNNLTHQIESILKEMEKNALDVTKEIIKEKKYINNSKSVTEKTRDIFNQIKGEIHTIEIKNNHIKDTSYDLYKSFELTDDEVLLISNNTEKNAATAEEVTASVNEQNNRMDVIEETYLKLDKLIEELNSYKGL</sequence>
<dbReference type="SMART" id="SM00283">
    <property type="entry name" value="MA"/>
    <property type="match status" value="1"/>
</dbReference>
<organism evidence="5 6">
    <name type="scientific">Ruminiclostridium papyrosolvens DSM 2782</name>
    <dbReference type="NCBI Taxonomy" id="588581"/>
    <lineage>
        <taxon>Bacteria</taxon>
        <taxon>Bacillati</taxon>
        <taxon>Bacillota</taxon>
        <taxon>Clostridia</taxon>
        <taxon>Eubacteriales</taxon>
        <taxon>Oscillospiraceae</taxon>
        <taxon>Ruminiclostridium</taxon>
    </lineage>
</organism>
<dbReference type="OrthoDB" id="9814363at2"/>
<evidence type="ECO:0000256" key="2">
    <source>
        <dbReference type="PROSITE-ProRule" id="PRU00284"/>
    </source>
</evidence>
<feature type="domain" description="Methyl-accepting transducer" evidence="4">
    <location>
        <begin position="212"/>
        <end position="469"/>
    </location>
</feature>
<gene>
    <name evidence="5" type="ORF">Cpap_0383</name>
</gene>
<evidence type="ECO:0000259" key="4">
    <source>
        <dbReference type="PROSITE" id="PS50111"/>
    </source>
</evidence>
<dbReference type="STRING" id="588581.Cpap_0383"/>
<dbReference type="InterPro" id="IPR004089">
    <property type="entry name" value="MCPsignal_dom"/>
</dbReference>
<dbReference type="AlphaFoldDB" id="F1TGW3"/>
<dbReference type="EMBL" id="ACXX02000014">
    <property type="protein sequence ID" value="EGD46444.1"/>
    <property type="molecule type" value="Genomic_DNA"/>
</dbReference>
<feature type="transmembrane region" description="Helical" evidence="3">
    <location>
        <begin position="84"/>
        <end position="106"/>
    </location>
</feature>
<evidence type="ECO:0000313" key="5">
    <source>
        <dbReference type="EMBL" id="EGD46444.1"/>
    </source>
</evidence>
<feature type="transmembrane region" description="Helical" evidence="3">
    <location>
        <begin position="44"/>
        <end position="63"/>
    </location>
</feature>
<evidence type="ECO:0000256" key="1">
    <source>
        <dbReference type="ARBA" id="ARBA00023224"/>
    </source>
</evidence>
<dbReference type="PROSITE" id="PS50111">
    <property type="entry name" value="CHEMOTAXIS_TRANSDUC_2"/>
    <property type="match status" value="1"/>
</dbReference>
<comment type="caution">
    <text evidence="5">The sequence shown here is derived from an EMBL/GenBank/DDBJ whole genome shotgun (WGS) entry which is preliminary data.</text>
</comment>
<reference evidence="5" key="1">
    <citation type="submission" date="2009-07" db="EMBL/GenBank/DDBJ databases">
        <authorList>
            <consortium name="US DOE Joint Genome Institute (JGI-PGF)"/>
            <person name="Lucas S."/>
            <person name="Copeland A."/>
            <person name="Lapidus A."/>
            <person name="Glavina del Rio T."/>
            <person name="Tice H."/>
            <person name="Bruce D."/>
            <person name="Goodwin L."/>
            <person name="Pitluck S."/>
            <person name="Larimer F."/>
            <person name="Land M.L."/>
            <person name="Mouttaki H."/>
            <person name="He Z."/>
            <person name="Zhou J."/>
            <person name="Hemme C.L."/>
        </authorList>
    </citation>
    <scope>NUCLEOTIDE SEQUENCE [LARGE SCALE GENOMIC DNA]</scope>
    <source>
        <strain evidence="5">DSM 2782</strain>
    </source>
</reference>
<dbReference type="Pfam" id="PF00015">
    <property type="entry name" value="MCPsignal"/>
    <property type="match status" value="1"/>
</dbReference>
<dbReference type="RefSeq" id="WP_004621521.1">
    <property type="nucleotide sequence ID" value="NZ_ACXX02000014.1"/>
</dbReference>
<protein>
    <submittedName>
        <fullName evidence="5">Methyl-accepting chemotaxis sensory transducer</fullName>
    </submittedName>
</protein>
<keyword evidence="3" id="KW-0472">Membrane</keyword>
<keyword evidence="1 2" id="KW-0807">Transducer</keyword>
<name>F1TGW3_9FIRM</name>
<dbReference type="SUPFAM" id="SSF58104">
    <property type="entry name" value="Methyl-accepting chemotaxis protein (MCP) signaling domain"/>
    <property type="match status" value="1"/>
</dbReference>
<dbReference type="GO" id="GO:0007165">
    <property type="term" value="P:signal transduction"/>
    <property type="evidence" value="ECO:0007669"/>
    <property type="project" value="UniProtKB-KW"/>
</dbReference>
<accession>F1TGW3</accession>